<accession>A0AA94KNQ6</accession>
<evidence type="ECO:0000313" key="3">
    <source>
        <dbReference type="Proteomes" id="UP000078227"/>
    </source>
</evidence>
<keyword evidence="3" id="KW-1185">Reference proteome</keyword>
<sequence>MALFNPFRKKRSCKINLHPKNAGPVSFYKSIHLQEVGLGNNSEICRRGYTNNFMGTRQPGILVHGTPEGKMKFVDGLELYPRVGDFDAVSYIAERERILSPVEFYEYLKSRFSLDLASDKTPLHLICCFSGAAGSIYQKSIAQQLADVTQRRIWAYGLHEEVFTRNQLQGLVDIINNKGQILNSEMIEIKPVLIYPQSRRTDVTRNHNRYG</sequence>
<dbReference type="EMBL" id="CP014007">
    <property type="protein sequence ID" value="ANI83733.2"/>
    <property type="molecule type" value="Genomic_DNA"/>
</dbReference>
<dbReference type="RefSeq" id="WP_139227859.1">
    <property type="nucleotide sequence ID" value="NZ_CP014007.2"/>
</dbReference>
<dbReference type="Proteomes" id="UP000182314">
    <property type="component" value="Unassembled WGS sequence"/>
</dbReference>
<organism evidence="2 4">
    <name type="scientific">Kosakonia oryzae</name>
    <dbReference type="NCBI Taxonomy" id="497725"/>
    <lineage>
        <taxon>Bacteria</taxon>
        <taxon>Pseudomonadati</taxon>
        <taxon>Pseudomonadota</taxon>
        <taxon>Gammaproteobacteria</taxon>
        <taxon>Enterobacterales</taxon>
        <taxon>Enterobacteriaceae</taxon>
        <taxon>Kosakonia</taxon>
    </lineage>
</organism>
<reference evidence="2 4" key="1">
    <citation type="submission" date="2016-10" db="EMBL/GenBank/DDBJ databases">
        <authorList>
            <person name="Varghese N."/>
            <person name="Submissions S."/>
        </authorList>
    </citation>
    <scope>NUCLEOTIDE SEQUENCE [LARGE SCALE GENOMIC DNA]</scope>
    <source>
        <strain evidence="2 4">CGMCC 1.7012</strain>
    </source>
</reference>
<evidence type="ECO:0000313" key="4">
    <source>
        <dbReference type="Proteomes" id="UP000182314"/>
    </source>
</evidence>
<dbReference type="EMBL" id="FOKO01000001">
    <property type="protein sequence ID" value="SFB79024.1"/>
    <property type="molecule type" value="Genomic_DNA"/>
</dbReference>
<evidence type="ECO:0000313" key="1">
    <source>
        <dbReference type="EMBL" id="ANI83733.2"/>
    </source>
</evidence>
<reference evidence="1 3" key="2">
    <citation type="submission" date="2021-03" db="EMBL/GenBank/DDBJ databases">
        <authorList>
            <person name="Li Y."/>
            <person name="Li S."/>
            <person name="Chen M."/>
            <person name="Peng G."/>
            <person name="Tan Z."/>
            <person name="An Q."/>
        </authorList>
    </citation>
    <scope>NUCLEOTIDE SEQUENCE [LARGE SCALE GENOMIC DNA]</scope>
    <source>
        <strain evidence="1 3">Ola 51</strain>
    </source>
</reference>
<proteinExistence type="predicted"/>
<dbReference type="Proteomes" id="UP000078227">
    <property type="component" value="Chromosome"/>
</dbReference>
<evidence type="ECO:0000313" key="2">
    <source>
        <dbReference type="EMBL" id="SFB79024.1"/>
    </source>
</evidence>
<protein>
    <submittedName>
        <fullName evidence="2">Uncharacterized protein</fullName>
    </submittedName>
</protein>
<dbReference type="AlphaFoldDB" id="A0AA94KNQ6"/>
<name>A0AA94KNQ6_9ENTR</name>
<gene>
    <name evidence="1" type="ORF">AWR26_16770</name>
    <name evidence="2" type="ORF">SAMN05216286_0880</name>
</gene>